<dbReference type="EMBL" id="FOZL01000002">
    <property type="protein sequence ID" value="SFS20437.1"/>
    <property type="molecule type" value="Genomic_DNA"/>
</dbReference>
<sequence>MHRPVQNRISNMVLLVALLTVSHARLIAQKNSPPHWVGTWATSPVPIENGKGPIGQADYTLRETVHTSMAGGAFRLVISNEMGIKPLSIGAVRVELQPDAPNASSQREVRFGGNSAVVVPSGAKIYSDTLHFALPAQSTLRMSLLIPRQSIPILTMHAYANQPNFMAPGDQTTATTLTQAIESDSWLFLTAVEVQAPQQAASVVTLGDSITDGAVSSRGANLRWPDDLARRLQATPKTSYLSVVNAGIGGNRILHSDIGTNAGPNAMDRFDRDVLSQASVKYLIILEGINDIGVGTGPSNPHEKVSPDELAFALSQLVERAHTHGIKVYLGTIMPDKGLGLYYTEAGEAERQAFNQWIRSNKVSDGVIDFDKAVRDPADPQRLLPAFDGGDHIHPSDAGHHAMADAIDLSLFTR</sequence>
<dbReference type="PANTHER" id="PTHR43784:SF2">
    <property type="entry name" value="GDSL-LIKE LIPASE_ACYLHYDROLASE, PUTATIVE (AFU_ORTHOLOGUE AFUA_2G00820)-RELATED"/>
    <property type="match status" value="1"/>
</dbReference>
<dbReference type="SUPFAM" id="SSF52266">
    <property type="entry name" value="SGNH hydrolase"/>
    <property type="match status" value="1"/>
</dbReference>
<dbReference type="AlphaFoldDB" id="A0A1I6MXT5"/>
<name>A0A1I6MXT5_9BACT</name>
<gene>
    <name evidence="3" type="ORF">SAMN05421771_3639</name>
</gene>
<evidence type="ECO:0000259" key="2">
    <source>
        <dbReference type="Pfam" id="PF13472"/>
    </source>
</evidence>
<protein>
    <submittedName>
        <fullName evidence="3">Lysophospholipase L1</fullName>
    </submittedName>
</protein>
<organism evidence="3 4">
    <name type="scientific">Granulicella pectinivorans</name>
    <dbReference type="NCBI Taxonomy" id="474950"/>
    <lineage>
        <taxon>Bacteria</taxon>
        <taxon>Pseudomonadati</taxon>
        <taxon>Acidobacteriota</taxon>
        <taxon>Terriglobia</taxon>
        <taxon>Terriglobales</taxon>
        <taxon>Acidobacteriaceae</taxon>
        <taxon>Granulicella</taxon>
    </lineage>
</organism>
<dbReference type="Pfam" id="PF13472">
    <property type="entry name" value="Lipase_GDSL_2"/>
    <property type="match status" value="1"/>
</dbReference>
<feature type="domain" description="SGNH hydrolase-type esterase" evidence="2">
    <location>
        <begin position="206"/>
        <end position="401"/>
    </location>
</feature>
<dbReference type="InterPro" id="IPR013830">
    <property type="entry name" value="SGNH_hydro"/>
</dbReference>
<dbReference type="STRING" id="474950.SAMN05421771_3639"/>
<dbReference type="CDD" id="cd01830">
    <property type="entry name" value="XynE_like"/>
    <property type="match status" value="1"/>
</dbReference>
<dbReference type="Proteomes" id="UP000199024">
    <property type="component" value="Unassembled WGS sequence"/>
</dbReference>
<keyword evidence="1" id="KW-0732">Signal</keyword>
<dbReference type="PANTHER" id="PTHR43784">
    <property type="entry name" value="GDSL-LIKE LIPASE/ACYLHYDROLASE, PUTATIVE (AFU_ORTHOLOGUE AFUA_2G00820)-RELATED"/>
    <property type="match status" value="1"/>
</dbReference>
<proteinExistence type="predicted"/>
<keyword evidence="4" id="KW-1185">Reference proteome</keyword>
<evidence type="ECO:0000313" key="4">
    <source>
        <dbReference type="Proteomes" id="UP000199024"/>
    </source>
</evidence>
<dbReference type="InterPro" id="IPR036514">
    <property type="entry name" value="SGNH_hydro_sf"/>
</dbReference>
<evidence type="ECO:0000256" key="1">
    <source>
        <dbReference type="SAM" id="SignalP"/>
    </source>
</evidence>
<reference evidence="3 4" key="1">
    <citation type="submission" date="2016-10" db="EMBL/GenBank/DDBJ databases">
        <authorList>
            <person name="de Groot N.N."/>
        </authorList>
    </citation>
    <scope>NUCLEOTIDE SEQUENCE [LARGE SCALE GENOMIC DNA]</scope>
    <source>
        <strain evidence="3 4">DSM 21001</strain>
    </source>
</reference>
<dbReference type="OrthoDB" id="1828825at2"/>
<evidence type="ECO:0000313" key="3">
    <source>
        <dbReference type="EMBL" id="SFS20437.1"/>
    </source>
</evidence>
<feature type="signal peptide" evidence="1">
    <location>
        <begin position="1"/>
        <end position="24"/>
    </location>
</feature>
<dbReference type="InterPro" id="IPR053140">
    <property type="entry name" value="GDSL_Rv0518-like"/>
</dbReference>
<accession>A0A1I6MXT5</accession>
<dbReference type="GO" id="GO:0016788">
    <property type="term" value="F:hydrolase activity, acting on ester bonds"/>
    <property type="evidence" value="ECO:0007669"/>
    <property type="project" value="UniProtKB-ARBA"/>
</dbReference>
<feature type="chain" id="PRO_5011556186" evidence="1">
    <location>
        <begin position="25"/>
        <end position="414"/>
    </location>
</feature>
<dbReference type="Gene3D" id="3.40.50.1110">
    <property type="entry name" value="SGNH hydrolase"/>
    <property type="match status" value="1"/>
</dbReference>